<feature type="region of interest" description="Disordered" evidence="1">
    <location>
        <begin position="141"/>
        <end position="208"/>
    </location>
</feature>
<dbReference type="AlphaFoldDB" id="A0A8H5C8B4"/>
<organism evidence="2 3">
    <name type="scientific">Ephemerocybe angulata</name>
    <dbReference type="NCBI Taxonomy" id="980116"/>
    <lineage>
        <taxon>Eukaryota</taxon>
        <taxon>Fungi</taxon>
        <taxon>Dikarya</taxon>
        <taxon>Basidiomycota</taxon>
        <taxon>Agaricomycotina</taxon>
        <taxon>Agaricomycetes</taxon>
        <taxon>Agaricomycetidae</taxon>
        <taxon>Agaricales</taxon>
        <taxon>Agaricineae</taxon>
        <taxon>Psathyrellaceae</taxon>
        <taxon>Ephemerocybe</taxon>
    </lineage>
</organism>
<feature type="compositionally biased region" description="Polar residues" evidence="1">
    <location>
        <begin position="165"/>
        <end position="180"/>
    </location>
</feature>
<accession>A0A8H5C8B4</accession>
<feature type="region of interest" description="Disordered" evidence="1">
    <location>
        <begin position="73"/>
        <end position="93"/>
    </location>
</feature>
<feature type="compositionally biased region" description="Polar residues" evidence="1">
    <location>
        <begin position="197"/>
        <end position="208"/>
    </location>
</feature>
<name>A0A8H5C8B4_9AGAR</name>
<dbReference type="Proteomes" id="UP000541558">
    <property type="component" value="Unassembled WGS sequence"/>
</dbReference>
<sequence length="601" mass="65954">MTSLGHLVYLRFAARTSLPPSRSSSRLVVGILKHSPRTLIIPIDIPTSVLLQSSPPLIMSSTSANKDHYYASSIGKSRRNSPGDSHGIPFFQTGQGGRPVLPSFSTAFHNLPFPGPSYPNAYTAPRSSPCRYDLTPQALYPTQWPTGNAPPMGSGFPNYDMTPQGRYSPQQTYAYSSRNTPPLGPSPTDPRRLLPLATSSPGSDRWQQNTTYGIPAVPGYTNPAGIRSPAATCAPSYIYGGNDQDNAYDYIPGHDHLMPPHGQSRHREATSTQAPNQQGNVDFVNAAQQLSIGTVTTTIVSGIFTYHVTVVNNNNNNNNNNSTPSNEGAEGIFLGKRPAVHAWTRDQLIYRQISLIHKSPTGSMHSHRNPRDQAQPLAGQSIHIVLRVESSPPLSEHQEPLLAEPIDLPDLPPETCTPHPVLACSETPRLIWDVRIAPAHAFIISNNPLQRDEYNPTSSRSSPLRLVLWNESATTPQSERLTIRVDGCTDNVIIVFPKRTHGAFVRVLDVLTTIWEAPRCALGKPDCDCPRCVAKAYIDDTTSTSQPLLLDTGTMFPRRGYLHNDIRGKRRRRGGSFDGRWGWGGLTASTTERGVWNLLLH</sequence>
<evidence type="ECO:0000313" key="3">
    <source>
        <dbReference type="Proteomes" id="UP000541558"/>
    </source>
</evidence>
<gene>
    <name evidence="2" type="ORF">D9611_006483</name>
</gene>
<protein>
    <submittedName>
        <fullName evidence="2">Uncharacterized protein</fullName>
    </submittedName>
</protein>
<dbReference type="EMBL" id="JAACJK010000058">
    <property type="protein sequence ID" value="KAF5336421.1"/>
    <property type="molecule type" value="Genomic_DNA"/>
</dbReference>
<dbReference type="OrthoDB" id="10402665at2759"/>
<keyword evidence="3" id="KW-1185">Reference proteome</keyword>
<proteinExistence type="predicted"/>
<comment type="caution">
    <text evidence="2">The sequence shown here is derived from an EMBL/GenBank/DDBJ whole genome shotgun (WGS) entry which is preliminary data.</text>
</comment>
<reference evidence="2 3" key="1">
    <citation type="journal article" date="2020" name="ISME J.">
        <title>Uncovering the hidden diversity of litter-decomposition mechanisms in mushroom-forming fungi.</title>
        <authorList>
            <person name="Floudas D."/>
            <person name="Bentzer J."/>
            <person name="Ahren D."/>
            <person name="Johansson T."/>
            <person name="Persson P."/>
            <person name="Tunlid A."/>
        </authorList>
    </citation>
    <scope>NUCLEOTIDE SEQUENCE [LARGE SCALE GENOMIC DNA]</scope>
    <source>
        <strain evidence="2 3">CBS 175.51</strain>
    </source>
</reference>
<evidence type="ECO:0000256" key="1">
    <source>
        <dbReference type="SAM" id="MobiDB-lite"/>
    </source>
</evidence>
<evidence type="ECO:0000313" key="2">
    <source>
        <dbReference type="EMBL" id="KAF5336421.1"/>
    </source>
</evidence>